<evidence type="ECO:0000256" key="2">
    <source>
        <dbReference type="ARBA" id="ARBA00022723"/>
    </source>
</evidence>
<feature type="region of interest" description="Disordered" evidence="8">
    <location>
        <begin position="906"/>
        <end position="960"/>
    </location>
</feature>
<evidence type="ECO:0000256" key="3">
    <source>
        <dbReference type="ARBA" id="ARBA00023015"/>
    </source>
</evidence>
<dbReference type="PANTHER" id="PTHR31845">
    <property type="entry name" value="FINGER DOMAIN PROTEIN, PUTATIVE-RELATED"/>
    <property type="match status" value="1"/>
</dbReference>
<reference evidence="11" key="2">
    <citation type="submission" date="2015-01" db="EMBL/GenBank/DDBJ databases">
        <title>Evolutionary Origins and Diversification of the Mycorrhizal Mutualists.</title>
        <authorList>
            <consortium name="DOE Joint Genome Institute"/>
            <consortium name="Mycorrhizal Genomics Consortium"/>
            <person name="Kohler A."/>
            <person name="Kuo A."/>
            <person name="Nagy L.G."/>
            <person name="Floudas D."/>
            <person name="Copeland A."/>
            <person name="Barry K.W."/>
            <person name="Cichocki N."/>
            <person name="Veneault-Fourrey C."/>
            <person name="LaButti K."/>
            <person name="Lindquist E.A."/>
            <person name="Lipzen A."/>
            <person name="Lundell T."/>
            <person name="Morin E."/>
            <person name="Murat C."/>
            <person name="Riley R."/>
            <person name="Ohm R."/>
            <person name="Sun H."/>
            <person name="Tunlid A."/>
            <person name="Henrissat B."/>
            <person name="Grigoriev I.V."/>
            <person name="Hibbett D.S."/>
            <person name="Martin F."/>
        </authorList>
    </citation>
    <scope>NUCLEOTIDE SEQUENCE [LARGE SCALE GENOMIC DNA]</scope>
    <source>
        <strain evidence="11">UH-Slu-Lm8-n1</strain>
    </source>
</reference>
<feature type="domain" description="Zn(2)-C6 fungal-type" evidence="9">
    <location>
        <begin position="222"/>
        <end position="254"/>
    </location>
</feature>
<name>A0A0D0B8Q6_9AGAM</name>
<dbReference type="AlphaFoldDB" id="A0A0D0B8Q6"/>
<reference evidence="10 11" key="1">
    <citation type="submission" date="2014-04" db="EMBL/GenBank/DDBJ databases">
        <authorList>
            <consortium name="DOE Joint Genome Institute"/>
            <person name="Kuo A."/>
            <person name="Ruytinx J."/>
            <person name="Rineau F."/>
            <person name="Colpaert J."/>
            <person name="Kohler A."/>
            <person name="Nagy L.G."/>
            <person name="Floudas D."/>
            <person name="Copeland A."/>
            <person name="Barry K.W."/>
            <person name="Cichocki N."/>
            <person name="Veneault-Fourrey C."/>
            <person name="LaButti K."/>
            <person name="Lindquist E.A."/>
            <person name="Lipzen A."/>
            <person name="Lundell T."/>
            <person name="Morin E."/>
            <person name="Murat C."/>
            <person name="Sun H."/>
            <person name="Tunlid A."/>
            <person name="Henrissat B."/>
            <person name="Grigoriev I.V."/>
            <person name="Hibbett D.S."/>
            <person name="Martin F."/>
            <person name="Nordberg H.P."/>
            <person name="Cantor M.N."/>
            <person name="Hua S.X."/>
        </authorList>
    </citation>
    <scope>NUCLEOTIDE SEQUENCE [LARGE SCALE GENOMIC DNA]</scope>
    <source>
        <strain evidence="10 11">UH-Slu-Lm8-n1</strain>
    </source>
</reference>
<dbReference type="PROSITE" id="PS50048">
    <property type="entry name" value="ZN2_CY6_FUNGAL_2"/>
    <property type="match status" value="1"/>
</dbReference>
<keyword evidence="6" id="KW-0539">Nucleus</keyword>
<feature type="compositionally biased region" description="Basic and acidic residues" evidence="8">
    <location>
        <begin position="401"/>
        <end position="416"/>
    </location>
</feature>
<dbReference type="GO" id="GO:0000981">
    <property type="term" value="F:DNA-binding transcription factor activity, RNA polymerase II-specific"/>
    <property type="evidence" value="ECO:0007669"/>
    <property type="project" value="InterPro"/>
</dbReference>
<dbReference type="SUPFAM" id="SSF57701">
    <property type="entry name" value="Zn2/Cys6 DNA-binding domain"/>
    <property type="match status" value="1"/>
</dbReference>
<keyword evidence="3" id="KW-0805">Transcription regulation</keyword>
<feature type="region of interest" description="Disordered" evidence="8">
    <location>
        <begin position="299"/>
        <end position="337"/>
    </location>
</feature>
<dbReference type="InterPro" id="IPR007219">
    <property type="entry name" value="XnlR_reg_dom"/>
</dbReference>
<evidence type="ECO:0000256" key="4">
    <source>
        <dbReference type="ARBA" id="ARBA00023125"/>
    </source>
</evidence>
<dbReference type="InterPro" id="IPR036864">
    <property type="entry name" value="Zn2-C6_fun-type_DNA-bd_sf"/>
</dbReference>
<keyword evidence="4" id="KW-0238">DNA-binding</keyword>
<dbReference type="PROSITE" id="PS00463">
    <property type="entry name" value="ZN2_CY6_FUNGAL_1"/>
    <property type="match status" value="1"/>
</dbReference>
<feature type="compositionally biased region" description="Acidic residues" evidence="8">
    <location>
        <begin position="383"/>
        <end position="393"/>
    </location>
</feature>
<evidence type="ECO:0000256" key="1">
    <source>
        <dbReference type="ARBA" id="ARBA00004123"/>
    </source>
</evidence>
<dbReference type="GO" id="GO:0005634">
    <property type="term" value="C:nucleus"/>
    <property type="evidence" value="ECO:0007669"/>
    <property type="project" value="UniProtKB-SubCell"/>
</dbReference>
<dbReference type="SMART" id="SM00906">
    <property type="entry name" value="Fungal_trans"/>
    <property type="match status" value="1"/>
</dbReference>
<feature type="region of interest" description="Disordered" evidence="8">
    <location>
        <begin position="67"/>
        <end position="106"/>
    </location>
</feature>
<dbReference type="InterPro" id="IPR051089">
    <property type="entry name" value="prtT"/>
</dbReference>
<dbReference type="HOGENOM" id="CLU_004538_0_0_1"/>
<feature type="compositionally biased region" description="Polar residues" evidence="8">
    <location>
        <begin position="67"/>
        <end position="100"/>
    </location>
</feature>
<evidence type="ECO:0000259" key="9">
    <source>
        <dbReference type="PROSITE" id="PS50048"/>
    </source>
</evidence>
<evidence type="ECO:0000256" key="8">
    <source>
        <dbReference type="SAM" id="MobiDB-lite"/>
    </source>
</evidence>
<dbReference type="CDD" id="cd00067">
    <property type="entry name" value="GAL4"/>
    <property type="match status" value="1"/>
</dbReference>
<keyword evidence="7" id="KW-0175">Coiled coil</keyword>
<dbReference type="GO" id="GO:0008270">
    <property type="term" value="F:zinc ion binding"/>
    <property type="evidence" value="ECO:0007669"/>
    <property type="project" value="InterPro"/>
</dbReference>
<evidence type="ECO:0000256" key="6">
    <source>
        <dbReference type="ARBA" id="ARBA00023242"/>
    </source>
</evidence>
<evidence type="ECO:0000256" key="7">
    <source>
        <dbReference type="SAM" id="Coils"/>
    </source>
</evidence>
<evidence type="ECO:0000256" key="5">
    <source>
        <dbReference type="ARBA" id="ARBA00023163"/>
    </source>
</evidence>
<keyword evidence="5" id="KW-0804">Transcription</keyword>
<dbReference type="EMBL" id="KN835315">
    <property type="protein sequence ID" value="KIK40123.1"/>
    <property type="molecule type" value="Genomic_DNA"/>
</dbReference>
<feature type="coiled-coil region" evidence="7">
    <location>
        <begin position="266"/>
        <end position="293"/>
    </location>
</feature>
<sequence>MSSSVHNMSPNGSSWDHHNRFTTQQQLLLEEEVPYLLAAQDPSQGFLQQRHSGAQHLLNGSLSQYNSHASSQYDSASTYQQRSPSFATPSNTTSNPNQSLNPVSTTFTFTPPDFNTNSTRPGYQTAFQSGMSASSAPGTHNQLSATSVNPSGPGFPMQFPYPHQLPIRQSEIQSQIIDSMHATMTQQSKRHRGNDDTHQLRTALPDLQDFSESANKPKPTGACARCKSLKVRCEFRGDNDTCKRCTGAGQECVIPGRKPRRTPPKREHLLNQIREQAAQIQELMAQLDITNRQVAPASVSSPSITSIPMSPSSSIDLHSPTLDPNTPADSAPPKPEVQDWLAKARASIDTFGGLIGLGGSTHSMLVDEDPEKYDSDEEVFGFDFEDDDTDDEGNGYATAEEGGRSRRSQSRERHSPIALAKKKEFADKKSGMLPHADSPFGLMAHMANRARGKSAEPEPQDAVGVANVDFFKPSPTPDPVRSNPSIISQHLPHILTREIVTLEDVENLFKLYFDKMNLSTSLMDPVLHTPQYVVMRSPFLFTVVCAVASRFYTQRPGLYAEVMRYAQLAAGTALITGPKNEEMCLAYLLLQLYPVPSRRWEEDRSWVYLGVAIRLAQDLNLNRPTTTTPLNEHHARVLLNRTRVWINCFNLDRSTGSQYGKAPIIPNSDYIANHLHDWWCSSKYNVEDFDIHLCIYSMELNIGAKFMEKIRSDPNHPTGLNKSANFTQIASDTDDELARVGAHWFHQLDGIEPKSAMFIFRTGLLKMAFSYARLVALSSGLQHAKEDHLDENSFLMRCFTRASDVINAFVHRLYTTEEERVLLRHAPDAQYVFISFAGAFLVKLLQLKYAQYFTYDQRVEIRDLVQKTIDLLGAADVALDEKHGPSLYSRFLAGLLASPAVRVDLTPTSGKSPLTSPGVHKRARKPKIAPAKTRGGAVADISTSADYPSPSSVNSGSPSPSYIYPGAEGFSGAQLQDNPTSSELFNGPLPTILDADLLESAQIMTDPMWQDITLVPGFQWMNQMSYNTSVTQDYSMYEPHFGSMA</sequence>
<protein>
    <submittedName>
        <fullName evidence="10">Unplaced genomic scaffold CY34scaffold_184, whole genome shotgun sequence</fullName>
    </submittedName>
</protein>
<proteinExistence type="predicted"/>
<feature type="compositionally biased region" description="Polar residues" evidence="8">
    <location>
        <begin position="906"/>
        <end position="915"/>
    </location>
</feature>
<organism evidence="10 11">
    <name type="scientific">Suillus luteus UH-Slu-Lm8-n1</name>
    <dbReference type="NCBI Taxonomy" id="930992"/>
    <lineage>
        <taxon>Eukaryota</taxon>
        <taxon>Fungi</taxon>
        <taxon>Dikarya</taxon>
        <taxon>Basidiomycota</taxon>
        <taxon>Agaricomycotina</taxon>
        <taxon>Agaricomycetes</taxon>
        <taxon>Agaricomycetidae</taxon>
        <taxon>Boletales</taxon>
        <taxon>Suillineae</taxon>
        <taxon>Suillaceae</taxon>
        <taxon>Suillus</taxon>
    </lineage>
</organism>
<evidence type="ECO:0000313" key="10">
    <source>
        <dbReference type="EMBL" id="KIK40123.1"/>
    </source>
</evidence>
<dbReference type="GO" id="GO:0000976">
    <property type="term" value="F:transcription cis-regulatory region binding"/>
    <property type="evidence" value="ECO:0007669"/>
    <property type="project" value="TreeGrafter"/>
</dbReference>
<dbReference type="CDD" id="cd12148">
    <property type="entry name" value="fungal_TF_MHR"/>
    <property type="match status" value="1"/>
</dbReference>
<dbReference type="Pfam" id="PF00172">
    <property type="entry name" value="Zn_clus"/>
    <property type="match status" value="1"/>
</dbReference>
<dbReference type="PANTHER" id="PTHR31845:SF19">
    <property type="entry name" value="TRANSCRIPTION FACTOR DOMAIN-CONTAINING PROTEIN"/>
    <property type="match status" value="1"/>
</dbReference>
<evidence type="ECO:0000313" key="11">
    <source>
        <dbReference type="Proteomes" id="UP000054485"/>
    </source>
</evidence>
<gene>
    <name evidence="10" type="ORF">CY34DRAFT_807551</name>
</gene>
<dbReference type="InParanoid" id="A0A0D0B8Q6"/>
<dbReference type="GO" id="GO:0006351">
    <property type="term" value="P:DNA-templated transcription"/>
    <property type="evidence" value="ECO:0007669"/>
    <property type="project" value="InterPro"/>
</dbReference>
<keyword evidence="11" id="KW-1185">Reference proteome</keyword>
<keyword evidence="2" id="KW-0479">Metal-binding</keyword>
<feature type="region of interest" description="Disordered" evidence="8">
    <location>
        <begin position="383"/>
        <end position="416"/>
    </location>
</feature>
<comment type="subcellular location">
    <subcellularLocation>
        <location evidence="1">Nucleus</location>
    </subcellularLocation>
</comment>
<dbReference type="SMART" id="SM00066">
    <property type="entry name" value="GAL4"/>
    <property type="match status" value="1"/>
</dbReference>
<dbReference type="STRING" id="930992.A0A0D0B8Q6"/>
<accession>A0A0D0B8Q6</accession>
<feature type="compositionally biased region" description="Low complexity" evidence="8">
    <location>
        <begin position="948"/>
        <end position="960"/>
    </location>
</feature>
<feature type="compositionally biased region" description="Low complexity" evidence="8">
    <location>
        <begin position="299"/>
        <end position="315"/>
    </location>
</feature>
<dbReference type="Pfam" id="PF04082">
    <property type="entry name" value="Fungal_trans"/>
    <property type="match status" value="1"/>
</dbReference>
<dbReference type="OrthoDB" id="39175at2759"/>
<dbReference type="Proteomes" id="UP000054485">
    <property type="component" value="Unassembled WGS sequence"/>
</dbReference>
<dbReference type="InterPro" id="IPR001138">
    <property type="entry name" value="Zn2Cys6_DnaBD"/>
</dbReference>
<dbReference type="Gene3D" id="4.10.240.10">
    <property type="entry name" value="Zn(2)-C6 fungal-type DNA-binding domain"/>
    <property type="match status" value="1"/>
</dbReference>